<evidence type="ECO:0000256" key="6">
    <source>
        <dbReference type="ARBA" id="ARBA00022807"/>
    </source>
</evidence>
<keyword evidence="2" id="KW-0645">Protease</keyword>
<evidence type="ECO:0000259" key="8">
    <source>
        <dbReference type="PROSITE" id="PS51782"/>
    </source>
</evidence>
<dbReference type="SUPFAM" id="SSF54001">
    <property type="entry name" value="Cysteine proteinases"/>
    <property type="match status" value="1"/>
</dbReference>
<dbReference type="Gene3D" id="3.90.1720.10">
    <property type="entry name" value="endopeptidase domain like (from Nostoc punctiforme)"/>
    <property type="match status" value="1"/>
</dbReference>
<keyword evidence="12" id="KW-1185">Reference proteome</keyword>
<comment type="caution">
    <text evidence="10">The sequence shown here is derived from an EMBL/GenBank/DDBJ whole genome shotgun (WGS) entry which is preliminary data.</text>
</comment>
<dbReference type="Pfam" id="PF01476">
    <property type="entry name" value="LysM"/>
    <property type="match status" value="2"/>
</dbReference>
<evidence type="ECO:0000256" key="3">
    <source>
        <dbReference type="ARBA" id="ARBA00022729"/>
    </source>
</evidence>
<dbReference type="SMART" id="SM00257">
    <property type="entry name" value="LysM"/>
    <property type="match status" value="2"/>
</dbReference>
<name>A0ABW1YAU9_9DEIO</name>
<keyword evidence="4" id="KW-0677">Repeat</keyword>
<dbReference type="PANTHER" id="PTHR47360">
    <property type="entry name" value="MUREIN DD-ENDOPEPTIDASE MEPS/MUREIN LD-CARBOXYPEPTIDASE"/>
    <property type="match status" value="1"/>
</dbReference>
<dbReference type="CDD" id="cd00118">
    <property type="entry name" value="LysM"/>
    <property type="match status" value="2"/>
</dbReference>
<evidence type="ECO:0000256" key="4">
    <source>
        <dbReference type="ARBA" id="ARBA00022737"/>
    </source>
</evidence>
<dbReference type="SUPFAM" id="SSF54106">
    <property type="entry name" value="LysM domain"/>
    <property type="match status" value="2"/>
</dbReference>
<feature type="signal peptide" evidence="7">
    <location>
        <begin position="1"/>
        <end position="38"/>
    </location>
</feature>
<dbReference type="InterPro" id="IPR036779">
    <property type="entry name" value="LysM_dom_sf"/>
</dbReference>
<proteinExistence type="inferred from homology"/>
<feature type="domain" description="LysM" evidence="8">
    <location>
        <begin position="108"/>
        <end position="152"/>
    </location>
</feature>
<evidence type="ECO:0000256" key="2">
    <source>
        <dbReference type="ARBA" id="ARBA00022670"/>
    </source>
</evidence>
<keyword evidence="3 7" id="KW-0732">Signal</keyword>
<evidence type="ECO:0000313" key="11">
    <source>
        <dbReference type="EMBL" id="MFC6592547.1"/>
    </source>
</evidence>
<organism evidence="10 12">
    <name type="scientific">Deinococcus lacus</name>
    <dbReference type="NCBI Taxonomy" id="392561"/>
    <lineage>
        <taxon>Bacteria</taxon>
        <taxon>Thermotogati</taxon>
        <taxon>Deinococcota</taxon>
        <taxon>Deinococci</taxon>
        <taxon>Deinococcales</taxon>
        <taxon>Deinococcaceae</taxon>
        <taxon>Deinococcus</taxon>
    </lineage>
</organism>
<reference evidence="12" key="2">
    <citation type="journal article" date="2019" name="Int. J. Syst. Evol. Microbiol.">
        <title>The Global Catalogue of Microorganisms (GCM) 10K type strain sequencing project: providing services to taxonomists for standard genome sequencing and annotation.</title>
        <authorList>
            <consortium name="The Broad Institute Genomics Platform"/>
            <consortium name="The Broad Institute Genome Sequencing Center for Infectious Disease"/>
            <person name="Wu L."/>
            <person name="Ma J."/>
        </authorList>
    </citation>
    <scope>NUCLEOTIDE SEQUENCE [LARGE SCALE GENOMIC DNA]</scope>
    <source>
        <strain evidence="12">CGMCC 1.15772</strain>
    </source>
</reference>
<dbReference type="PANTHER" id="PTHR47360:SF1">
    <property type="entry name" value="ENDOPEPTIDASE NLPC-RELATED"/>
    <property type="match status" value="1"/>
</dbReference>
<dbReference type="EMBL" id="JBHSWD010000001">
    <property type="protein sequence ID" value="MFC6590590.1"/>
    <property type="molecule type" value="Genomic_DNA"/>
</dbReference>
<dbReference type="InterPro" id="IPR018392">
    <property type="entry name" value="LysM"/>
</dbReference>
<protein>
    <submittedName>
        <fullName evidence="10">NlpC/P60 family protein</fullName>
    </submittedName>
</protein>
<dbReference type="Proteomes" id="UP001596297">
    <property type="component" value="Unassembled WGS sequence"/>
</dbReference>
<feature type="chain" id="PRO_5045033278" evidence="7">
    <location>
        <begin position="39"/>
        <end position="314"/>
    </location>
</feature>
<evidence type="ECO:0000256" key="5">
    <source>
        <dbReference type="ARBA" id="ARBA00022801"/>
    </source>
</evidence>
<feature type="domain" description="LysM" evidence="8">
    <location>
        <begin position="61"/>
        <end position="104"/>
    </location>
</feature>
<dbReference type="RefSeq" id="WP_380081613.1">
    <property type="nucleotide sequence ID" value="NZ_JBHSWD010000001.1"/>
</dbReference>
<keyword evidence="6" id="KW-0788">Thiol protease</keyword>
<dbReference type="PROSITE" id="PS51935">
    <property type="entry name" value="NLPC_P60"/>
    <property type="match status" value="1"/>
</dbReference>
<dbReference type="Gene3D" id="3.10.350.10">
    <property type="entry name" value="LysM domain"/>
    <property type="match status" value="2"/>
</dbReference>
<evidence type="ECO:0000256" key="1">
    <source>
        <dbReference type="ARBA" id="ARBA00007074"/>
    </source>
</evidence>
<feature type="domain" description="NlpC/P60" evidence="9">
    <location>
        <begin position="180"/>
        <end position="304"/>
    </location>
</feature>
<evidence type="ECO:0000313" key="12">
    <source>
        <dbReference type="Proteomes" id="UP001596297"/>
    </source>
</evidence>
<dbReference type="InterPro" id="IPR038765">
    <property type="entry name" value="Papain-like_cys_pep_sf"/>
</dbReference>
<comment type="similarity">
    <text evidence="1">Belongs to the peptidase C40 family.</text>
</comment>
<dbReference type="PROSITE" id="PS51782">
    <property type="entry name" value="LYSM"/>
    <property type="match status" value="2"/>
</dbReference>
<evidence type="ECO:0000256" key="7">
    <source>
        <dbReference type="SAM" id="SignalP"/>
    </source>
</evidence>
<dbReference type="Pfam" id="PF00877">
    <property type="entry name" value="NLPC_P60"/>
    <property type="match status" value="1"/>
</dbReference>
<dbReference type="InterPro" id="IPR000064">
    <property type="entry name" value="NLP_P60_dom"/>
</dbReference>
<evidence type="ECO:0000313" key="10">
    <source>
        <dbReference type="EMBL" id="MFC6590590.1"/>
    </source>
</evidence>
<gene>
    <name evidence="10" type="ORF">ACFP81_00040</name>
    <name evidence="11" type="ORF">ACFP81_11440</name>
</gene>
<accession>A0ABW1YAU9</accession>
<reference evidence="10" key="3">
    <citation type="submission" date="2024-09" db="EMBL/GenBank/DDBJ databases">
        <authorList>
            <person name="Sun Q."/>
            <person name="Mori K."/>
        </authorList>
    </citation>
    <scope>NUCLEOTIDE SEQUENCE</scope>
    <source>
        <strain evidence="10">NBRC 112440</strain>
    </source>
</reference>
<sequence length="314" mass="33234">MLTSSRLTFLRLFPVQTFCAPARLFLACTALLGPPALAGETAPAEPAALTAADPGVLAAHGTVTVMRGDTAYSLARTHGLSVPELLELNNLESHDLEVGQVLRVRVTPPHTVVKGDTVYSLSRTYGLTVEALLSANDLDAGATIHVGQLLAIPAPTISRPVRSSLSVAAQAPATQGFSATPADTAWKRNALALLDTPYVYGGTTARGIDCSGLVLQVFAPLGYQLPRTSAAQAQVGRPVSRTELLAGDLVFFDTVGRGAVTHVGIYLGDDQFVNANSYYGRVVIDKLNADRYWAPRYLGARRILAENDLVARGK</sequence>
<keyword evidence="5" id="KW-0378">Hydrolase</keyword>
<dbReference type="InterPro" id="IPR052062">
    <property type="entry name" value="Murein_DD/LD_carboxypeptidase"/>
</dbReference>
<evidence type="ECO:0000259" key="9">
    <source>
        <dbReference type="PROSITE" id="PS51935"/>
    </source>
</evidence>
<reference evidence="10" key="1">
    <citation type="journal article" date="2014" name="Int. J. Syst. Evol. Microbiol.">
        <title>Complete genome of a new Firmicutes species belonging to the dominant human colonic microbiota ('Ruminococcus bicirculans') reveals two chromosomes and a selective capacity to utilize plant glucans.</title>
        <authorList>
            <consortium name="NISC Comparative Sequencing Program"/>
            <person name="Wegmann U."/>
            <person name="Louis P."/>
            <person name="Goesmann A."/>
            <person name="Henrissat B."/>
            <person name="Duncan S.H."/>
            <person name="Flint H.J."/>
        </authorList>
    </citation>
    <scope>NUCLEOTIDE SEQUENCE</scope>
    <source>
        <strain evidence="10">NBRC 112440</strain>
    </source>
</reference>
<dbReference type="EMBL" id="JBHSWD010000001">
    <property type="protein sequence ID" value="MFC6592547.1"/>
    <property type="molecule type" value="Genomic_DNA"/>
</dbReference>